<dbReference type="AlphaFoldDB" id="A0A815F9T2"/>
<accession>A0A815F9T2</accession>
<dbReference type="EMBL" id="CAJNOJ010000666">
    <property type="protein sequence ID" value="CAF1506586.1"/>
    <property type="molecule type" value="Genomic_DNA"/>
</dbReference>
<evidence type="ECO:0000256" key="1">
    <source>
        <dbReference type="SAM" id="Phobius"/>
    </source>
</evidence>
<evidence type="ECO:0000313" key="5">
    <source>
        <dbReference type="EMBL" id="CAF1506586.1"/>
    </source>
</evidence>
<dbReference type="PANTHER" id="PTHR46825:SF9">
    <property type="entry name" value="BETA-LACTAMASE-RELATED DOMAIN-CONTAINING PROTEIN"/>
    <property type="match status" value="1"/>
</dbReference>
<dbReference type="Proteomes" id="UP000663852">
    <property type="component" value="Unassembled WGS sequence"/>
</dbReference>
<evidence type="ECO:0000259" key="3">
    <source>
        <dbReference type="Pfam" id="PF00144"/>
    </source>
</evidence>
<dbReference type="SUPFAM" id="SSF56601">
    <property type="entry name" value="beta-lactamase/transpeptidase-like"/>
    <property type="match status" value="1"/>
</dbReference>
<sequence length="431" mass="49551">MSYLFLLLLLFLLFSINKIKSECPPTTKSIEHLINNGHIPGIAIIVTNRKEILYQQAIGYHSPKQSQLVNISSSIFPLGSISKTFIALSIMQMVELNQINLDKNINEYLLPLMKINHPDYPNTTITIRHLLSHTSGIGPNFIEELKHYSFGDHFIQTNLGDVLEKYLNDKSSWLPISPGNITLYSNIGATLAAFIVERVSGISFEKYVQTNILKPLNIDENKGSYRINHFKEDPNNLIDHFIYNISWLETYQQMVPQLNISQADNISNWLYIPLFGSSVYPSGFLRMSTYSLCLYIQSFLNHFPDLLYNSSSIDEMLRILPQESYMNVSDLKFGLIWNWKIQNGRRLIGHDGSLPGIANSIRINEKRNLAVMILTNGDITRDDKQAKYVQQIINQLLDQLFDCFDLPLNKSSFHNYSISIIIFSLFIYLFY</sequence>
<feature type="transmembrane region" description="Helical" evidence="1">
    <location>
        <begin position="413"/>
        <end position="430"/>
    </location>
</feature>
<keyword evidence="1" id="KW-0472">Membrane</keyword>
<dbReference type="EMBL" id="CAJNOR010002672">
    <property type="protein sequence ID" value="CAF1326248.1"/>
    <property type="molecule type" value="Genomic_DNA"/>
</dbReference>
<dbReference type="InterPro" id="IPR012338">
    <property type="entry name" value="Beta-lactam/transpept-like"/>
</dbReference>
<dbReference type="Pfam" id="PF00144">
    <property type="entry name" value="Beta-lactamase"/>
    <property type="match status" value="1"/>
</dbReference>
<keyword evidence="1" id="KW-0812">Transmembrane</keyword>
<keyword evidence="6" id="KW-1185">Reference proteome</keyword>
<protein>
    <recommendedName>
        <fullName evidence="3">Beta-lactamase-related domain-containing protein</fullName>
    </recommendedName>
</protein>
<proteinExistence type="predicted"/>
<organism evidence="4 6">
    <name type="scientific">Adineta ricciae</name>
    <name type="common">Rotifer</name>
    <dbReference type="NCBI Taxonomy" id="249248"/>
    <lineage>
        <taxon>Eukaryota</taxon>
        <taxon>Metazoa</taxon>
        <taxon>Spiralia</taxon>
        <taxon>Gnathifera</taxon>
        <taxon>Rotifera</taxon>
        <taxon>Eurotatoria</taxon>
        <taxon>Bdelloidea</taxon>
        <taxon>Adinetida</taxon>
        <taxon>Adinetidae</taxon>
        <taxon>Adineta</taxon>
    </lineage>
</organism>
<feature type="domain" description="Beta-lactamase-related" evidence="3">
    <location>
        <begin position="30"/>
        <end position="389"/>
    </location>
</feature>
<dbReference type="OrthoDB" id="5946976at2759"/>
<name>A0A815F9T2_ADIRI</name>
<dbReference type="InterPro" id="IPR050491">
    <property type="entry name" value="AmpC-like"/>
</dbReference>
<gene>
    <name evidence="5" type="ORF">EDS130_LOCUS42971</name>
    <name evidence="4" type="ORF">XAT740_LOCUS30189</name>
</gene>
<keyword evidence="2" id="KW-0732">Signal</keyword>
<feature type="signal peptide" evidence="2">
    <location>
        <begin position="1"/>
        <end position="21"/>
    </location>
</feature>
<feature type="chain" id="PRO_5035686591" description="Beta-lactamase-related domain-containing protein" evidence="2">
    <location>
        <begin position="22"/>
        <end position="431"/>
    </location>
</feature>
<evidence type="ECO:0000313" key="4">
    <source>
        <dbReference type="EMBL" id="CAF1326248.1"/>
    </source>
</evidence>
<reference evidence="4" key="1">
    <citation type="submission" date="2021-02" db="EMBL/GenBank/DDBJ databases">
        <authorList>
            <person name="Nowell W R."/>
        </authorList>
    </citation>
    <scope>NUCLEOTIDE SEQUENCE</scope>
</reference>
<dbReference type="Gene3D" id="3.40.710.10">
    <property type="entry name" value="DD-peptidase/beta-lactamase superfamily"/>
    <property type="match status" value="1"/>
</dbReference>
<evidence type="ECO:0000313" key="6">
    <source>
        <dbReference type="Proteomes" id="UP000663828"/>
    </source>
</evidence>
<dbReference type="InterPro" id="IPR001466">
    <property type="entry name" value="Beta-lactam-related"/>
</dbReference>
<comment type="caution">
    <text evidence="4">The sequence shown here is derived from an EMBL/GenBank/DDBJ whole genome shotgun (WGS) entry which is preliminary data.</text>
</comment>
<keyword evidence="1" id="KW-1133">Transmembrane helix</keyword>
<dbReference type="Proteomes" id="UP000663828">
    <property type="component" value="Unassembled WGS sequence"/>
</dbReference>
<dbReference type="PANTHER" id="PTHR46825">
    <property type="entry name" value="D-ALANYL-D-ALANINE-CARBOXYPEPTIDASE/ENDOPEPTIDASE AMPH"/>
    <property type="match status" value="1"/>
</dbReference>
<evidence type="ECO:0000256" key="2">
    <source>
        <dbReference type="SAM" id="SignalP"/>
    </source>
</evidence>